<dbReference type="InterPro" id="IPR056824">
    <property type="entry name" value="PGAP1_TMD"/>
</dbReference>
<accession>A0AAD9P149</accession>
<keyword evidence="1" id="KW-0472">Membrane</keyword>
<feature type="transmembrane region" description="Helical" evidence="1">
    <location>
        <begin position="178"/>
        <end position="197"/>
    </location>
</feature>
<comment type="caution">
    <text evidence="3">The sequence shown here is derived from an EMBL/GenBank/DDBJ whole genome shotgun (WGS) entry which is preliminary data.</text>
</comment>
<name>A0AAD9P149_RIDPI</name>
<feature type="transmembrane region" description="Helical" evidence="1">
    <location>
        <begin position="203"/>
        <end position="224"/>
    </location>
</feature>
<keyword evidence="1" id="KW-0812">Transmembrane</keyword>
<dbReference type="Pfam" id="PF25140">
    <property type="entry name" value="PGAP1_TMD"/>
    <property type="match status" value="1"/>
</dbReference>
<feature type="transmembrane region" description="Helical" evidence="1">
    <location>
        <begin position="149"/>
        <end position="166"/>
    </location>
</feature>
<evidence type="ECO:0000259" key="2">
    <source>
        <dbReference type="Pfam" id="PF25140"/>
    </source>
</evidence>
<dbReference type="AlphaFoldDB" id="A0AAD9P149"/>
<feature type="transmembrane region" description="Helical" evidence="1">
    <location>
        <begin position="48"/>
        <end position="77"/>
    </location>
</feature>
<keyword evidence="4" id="KW-1185">Reference proteome</keyword>
<protein>
    <recommendedName>
        <fullName evidence="2">GPI inositol-deacylase transmembrane domain-containing protein</fullName>
    </recommendedName>
</protein>
<sequence length="226" mass="25504">MGGLEVRYYINLSSASTCLFLSTRLGPSSAESEHDPDHSSLTQVARLIRFLAIILSVGLNEMSGVCLIFILQLFNVISHYISIKRSDKSKRPIARSKYHVNVTILQLLMLMLALNFSSLFMWIKQLTTTFQMTWDADTFWSMDESPMGHTFWSPGLFVCFCVAFFINTDFPNTTCQMFSDAGNLIFVSSMVVILYGTLSVYRISYFITSALLIVAVPAAIEHYLPQ</sequence>
<reference evidence="3" key="1">
    <citation type="journal article" date="2023" name="Mol. Biol. Evol.">
        <title>Third-Generation Sequencing Reveals the Adaptive Role of the Epigenome in Three Deep-Sea Polychaetes.</title>
        <authorList>
            <person name="Perez M."/>
            <person name="Aroh O."/>
            <person name="Sun Y."/>
            <person name="Lan Y."/>
            <person name="Juniper S.K."/>
            <person name="Young C.R."/>
            <person name="Angers B."/>
            <person name="Qian P.Y."/>
        </authorList>
    </citation>
    <scope>NUCLEOTIDE SEQUENCE</scope>
    <source>
        <strain evidence="3">R07B-5</strain>
    </source>
</reference>
<evidence type="ECO:0000256" key="1">
    <source>
        <dbReference type="SAM" id="Phobius"/>
    </source>
</evidence>
<proteinExistence type="predicted"/>
<dbReference type="EMBL" id="JAODUO010000208">
    <property type="protein sequence ID" value="KAK2186241.1"/>
    <property type="molecule type" value="Genomic_DNA"/>
</dbReference>
<dbReference type="Proteomes" id="UP001209878">
    <property type="component" value="Unassembled WGS sequence"/>
</dbReference>
<feature type="domain" description="GPI inositol-deacylase transmembrane" evidence="2">
    <location>
        <begin position="33"/>
        <end position="214"/>
    </location>
</feature>
<evidence type="ECO:0000313" key="3">
    <source>
        <dbReference type="EMBL" id="KAK2186241.1"/>
    </source>
</evidence>
<organism evidence="3 4">
    <name type="scientific">Ridgeia piscesae</name>
    <name type="common">Tubeworm</name>
    <dbReference type="NCBI Taxonomy" id="27915"/>
    <lineage>
        <taxon>Eukaryota</taxon>
        <taxon>Metazoa</taxon>
        <taxon>Spiralia</taxon>
        <taxon>Lophotrochozoa</taxon>
        <taxon>Annelida</taxon>
        <taxon>Polychaeta</taxon>
        <taxon>Sedentaria</taxon>
        <taxon>Canalipalpata</taxon>
        <taxon>Sabellida</taxon>
        <taxon>Siboglinidae</taxon>
        <taxon>Ridgeia</taxon>
    </lineage>
</organism>
<feature type="transmembrane region" description="Helical" evidence="1">
    <location>
        <begin position="98"/>
        <end position="123"/>
    </location>
</feature>
<keyword evidence="1" id="KW-1133">Transmembrane helix</keyword>
<gene>
    <name evidence="3" type="ORF">NP493_209g02023</name>
</gene>
<evidence type="ECO:0000313" key="4">
    <source>
        <dbReference type="Proteomes" id="UP001209878"/>
    </source>
</evidence>